<evidence type="ECO:0000313" key="18">
    <source>
        <dbReference type="Proteomes" id="UP000288028"/>
    </source>
</evidence>
<dbReference type="PRINTS" id="PR00992">
    <property type="entry name" value="ALARACEMASE"/>
</dbReference>
<dbReference type="FunFam" id="3.20.20.10:FF:000002">
    <property type="entry name" value="Alanine racemase"/>
    <property type="match status" value="1"/>
</dbReference>
<evidence type="ECO:0000256" key="13">
    <source>
        <dbReference type="PIRSR" id="PIRSR600821-50"/>
    </source>
</evidence>
<evidence type="ECO:0000256" key="11">
    <source>
        <dbReference type="ARBA" id="ARBA00061081"/>
    </source>
</evidence>
<dbReference type="GO" id="GO:0005829">
    <property type="term" value="C:cytosol"/>
    <property type="evidence" value="ECO:0007669"/>
    <property type="project" value="TreeGrafter"/>
</dbReference>
<comment type="cofactor">
    <cofactor evidence="1 12 13">
        <name>pyridoxal 5'-phosphate</name>
        <dbReference type="ChEBI" id="CHEBI:597326"/>
    </cofactor>
</comment>
<keyword evidence="7 15" id="KW-0472">Membrane</keyword>
<dbReference type="Pfam" id="PF01168">
    <property type="entry name" value="Ala_racemase_N"/>
    <property type="match status" value="1"/>
</dbReference>
<dbReference type="Proteomes" id="UP000288028">
    <property type="component" value="Unassembled WGS sequence"/>
</dbReference>
<protein>
    <recommendedName>
        <fullName evidence="12">Alanine racemase</fullName>
        <ecNumber evidence="12">5.1.1.1</ecNumber>
    </recommendedName>
</protein>
<comment type="pathway">
    <text evidence="12">Amino-acid biosynthesis; D-alanine biosynthesis; D-alanine from L-alanine: step 1/1.</text>
</comment>
<reference evidence="17 18" key="1">
    <citation type="submission" date="2017-05" db="EMBL/GenBank/DDBJ databases">
        <title>Vagococcus spp. assemblies.</title>
        <authorList>
            <person name="Gulvik C.A."/>
        </authorList>
    </citation>
    <scope>NUCLEOTIDE SEQUENCE [LARGE SCALE GENOMIC DNA]</scope>
    <source>
        <strain evidence="17 18">SS1714</strain>
    </source>
</reference>
<comment type="catalytic activity">
    <reaction evidence="12">
        <text>L-alanine = D-alanine</text>
        <dbReference type="Rhea" id="RHEA:20249"/>
        <dbReference type="ChEBI" id="CHEBI:57416"/>
        <dbReference type="ChEBI" id="CHEBI:57972"/>
        <dbReference type="EC" id="5.1.1.1"/>
    </reaction>
</comment>
<evidence type="ECO:0000256" key="5">
    <source>
        <dbReference type="ARBA" id="ARBA00022898"/>
    </source>
</evidence>
<proteinExistence type="inferred from homology"/>
<keyword evidence="9" id="KW-0046">Antibiotic resistance</keyword>
<feature type="transmembrane region" description="Helical" evidence="15">
    <location>
        <begin position="307"/>
        <end position="327"/>
    </location>
</feature>
<sequence>MKDRYQGIDFFRIIAAAMVVGIHTFPFSSISPKLDELITLTVFRVAVPFFFMTTGYFLMGKLSFQQSYLNRKRVQSFLIKILKLYVIAILLFLPLSFYTGTISTRTSLVKGVSAFFFEGTFYHLWYFPAVIIGVLLVTYLLRVMSFSGVMMISFLLYLIGLGGDSWYGWLKGIEFVSLFYTNLFKVFPLTRNGLFFTPLYLCLGIYLYRKGKTKNIKEIPFFLVISLMLTLIESYLLHTYTEIKHDSMYFFLPFVMLFLYQLLLRWQPKIKWKTKEELPLLIYVIHPLVIVVIHTISSRILFLKISLIYYLLVLCGSWLLSVFYLHLKGKKKEISPVPFRAEKKILKEDVSHNVSEIKKIIPRKTKIIGVVKANGYGCDLVGFSQLLLKEGIDFLAVATIDEAIKLRKAGIASDILILGYTDPKRIEEIAFYDLIQSVISEEHGRLLNIRKMAIRCHLQLDTGMHRLGMQPELGAVVGMYQLPYLKIEGIYSHLGSADLLDEFSVNRTKRQIESYQAVLKGLKDLGIDYGVTHIQSSYGILNYPELNFDYVRAGIILYGFLSDSIQEPKQKIELKPVLEVKAKLISKRYVKANEYVGYGTNYQLKKETLIGVVSIGYADGLPRSLSNQGLVLMCQDKRMTQIGNICMDMLLVDLSQAEDVPLNSEVMILSSDNIEQIVTDEGTLTNELLSRLGERLTTDIKN</sequence>
<feature type="active site" description="Proton acceptor; specific for L-alanine" evidence="12">
    <location>
        <position position="598"/>
    </location>
</feature>
<evidence type="ECO:0000256" key="10">
    <source>
        <dbReference type="ARBA" id="ARBA00060905"/>
    </source>
</evidence>
<evidence type="ECO:0000256" key="15">
    <source>
        <dbReference type="SAM" id="Phobius"/>
    </source>
</evidence>
<feature type="binding site" evidence="12 14">
    <location>
        <position position="466"/>
    </location>
    <ligand>
        <name>substrate</name>
    </ligand>
</feature>
<dbReference type="OrthoDB" id="9813814at2"/>
<dbReference type="InterPro" id="IPR011079">
    <property type="entry name" value="Ala_racemase_C"/>
</dbReference>
<organism evidence="17 18">
    <name type="scientific">Vagococcus carniphilus</name>
    <dbReference type="NCBI Taxonomy" id="218144"/>
    <lineage>
        <taxon>Bacteria</taxon>
        <taxon>Bacillati</taxon>
        <taxon>Bacillota</taxon>
        <taxon>Bacilli</taxon>
        <taxon>Lactobacillales</taxon>
        <taxon>Enterococcaceae</taxon>
        <taxon>Vagococcus</taxon>
    </lineage>
</organism>
<keyword evidence="5 12" id="KW-0663">Pyridoxal phosphate</keyword>
<dbReference type="AlphaFoldDB" id="A0A430AQ72"/>
<evidence type="ECO:0000256" key="3">
    <source>
        <dbReference type="ARBA" id="ARBA00022475"/>
    </source>
</evidence>
<comment type="caution">
    <text evidence="17">The sequence shown here is derived from an EMBL/GenBank/DDBJ whole genome shotgun (WGS) entry which is preliminary data.</text>
</comment>
<dbReference type="PANTHER" id="PTHR30511">
    <property type="entry name" value="ALANINE RACEMASE"/>
    <property type="match status" value="1"/>
</dbReference>
<feature type="transmembrane region" description="Helical" evidence="15">
    <location>
        <begin position="81"/>
        <end position="102"/>
    </location>
</feature>
<feature type="transmembrane region" description="Helical" evidence="15">
    <location>
        <begin position="249"/>
        <end position="266"/>
    </location>
</feature>
<dbReference type="RefSeq" id="WP_126796374.1">
    <property type="nucleotide sequence ID" value="NZ_CP060720.1"/>
</dbReference>
<dbReference type="PROSITE" id="PS00395">
    <property type="entry name" value="ALANINE_RACEMASE"/>
    <property type="match status" value="1"/>
</dbReference>
<dbReference type="UniPathway" id="UPA00042">
    <property type="reaction ID" value="UER00497"/>
</dbReference>
<comment type="subcellular location">
    <subcellularLocation>
        <location evidence="2">Cell membrane</location>
        <topology evidence="2">Multi-pass membrane protein</topology>
    </subcellularLocation>
</comment>
<dbReference type="SUPFAM" id="SSF50621">
    <property type="entry name" value="Alanine racemase C-terminal domain-like"/>
    <property type="match status" value="1"/>
</dbReference>
<dbReference type="GO" id="GO:0016747">
    <property type="term" value="F:acyltransferase activity, transferring groups other than amino-acyl groups"/>
    <property type="evidence" value="ECO:0007669"/>
    <property type="project" value="InterPro"/>
</dbReference>
<evidence type="ECO:0000256" key="12">
    <source>
        <dbReference type="HAMAP-Rule" id="MF_01201"/>
    </source>
</evidence>
<evidence type="ECO:0000256" key="7">
    <source>
        <dbReference type="ARBA" id="ARBA00023136"/>
    </source>
</evidence>
<dbReference type="HAMAP" id="MF_01201">
    <property type="entry name" value="Ala_racemase"/>
    <property type="match status" value="1"/>
</dbReference>
<accession>A0A430AQ72</accession>
<dbReference type="InterPro" id="IPR002656">
    <property type="entry name" value="Acyl_transf_3_dom"/>
</dbReference>
<feature type="domain" description="Alanine racemase C-terminal" evidence="16">
    <location>
        <begin position="577"/>
        <end position="701"/>
    </location>
</feature>
<dbReference type="PIRSF" id="PIRSF036464">
    <property type="entry name" value="Ser_ala_racem"/>
    <property type="match status" value="1"/>
</dbReference>
<dbReference type="EC" id="5.1.1.1" evidence="12"/>
<dbReference type="InterPro" id="IPR029066">
    <property type="entry name" value="PLP-binding_barrel"/>
</dbReference>
<dbReference type="EMBL" id="NGKB01000020">
    <property type="protein sequence ID" value="RSU10047.1"/>
    <property type="molecule type" value="Genomic_DNA"/>
</dbReference>
<dbReference type="GeneID" id="95581890"/>
<evidence type="ECO:0000256" key="1">
    <source>
        <dbReference type="ARBA" id="ARBA00001933"/>
    </source>
</evidence>
<dbReference type="GO" id="GO:0030170">
    <property type="term" value="F:pyridoxal phosphate binding"/>
    <property type="evidence" value="ECO:0007669"/>
    <property type="project" value="UniProtKB-UniRule"/>
</dbReference>
<keyword evidence="4 15" id="KW-0812">Transmembrane</keyword>
<dbReference type="InterPro" id="IPR000821">
    <property type="entry name" value="Ala_racemase"/>
</dbReference>
<dbReference type="NCBIfam" id="TIGR00492">
    <property type="entry name" value="alr"/>
    <property type="match status" value="1"/>
</dbReference>
<evidence type="ECO:0000256" key="14">
    <source>
        <dbReference type="PIRSR" id="PIRSR600821-52"/>
    </source>
</evidence>
<dbReference type="InterPro" id="IPR011248">
    <property type="entry name" value="Serine/alanine_racemase"/>
</dbReference>
<comment type="function">
    <text evidence="12">Catalyzes the interconversion of L-alanine and D-alanine. May also act on other amino acids.</text>
</comment>
<evidence type="ECO:0000313" key="17">
    <source>
        <dbReference type="EMBL" id="RSU10047.1"/>
    </source>
</evidence>
<comment type="similarity">
    <text evidence="12">Belongs to the alanine racemase family.</text>
</comment>
<evidence type="ECO:0000256" key="6">
    <source>
        <dbReference type="ARBA" id="ARBA00022989"/>
    </source>
</evidence>
<evidence type="ECO:0000256" key="9">
    <source>
        <dbReference type="ARBA" id="ARBA00023251"/>
    </source>
</evidence>
<dbReference type="GO" id="GO:0008784">
    <property type="term" value="F:alanine racemase activity"/>
    <property type="evidence" value="ECO:0007669"/>
    <property type="project" value="UniProtKB-UniRule"/>
</dbReference>
<evidence type="ECO:0000256" key="8">
    <source>
        <dbReference type="ARBA" id="ARBA00023235"/>
    </source>
</evidence>
<feature type="transmembrane region" description="Helical" evidence="15">
    <location>
        <begin position="189"/>
        <end position="207"/>
    </location>
</feature>
<keyword evidence="18" id="KW-1185">Reference proteome</keyword>
<dbReference type="PANTHER" id="PTHR30511:SF0">
    <property type="entry name" value="ALANINE RACEMASE, CATABOLIC-RELATED"/>
    <property type="match status" value="1"/>
</dbReference>
<dbReference type="SUPFAM" id="SSF51419">
    <property type="entry name" value="PLP-binding barrel"/>
    <property type="match status" value="1"/>
</dbReference>
<dbReference type="InterPro" id="IPR009006">
    <property type="entry name" value="Ala_racemase/Decarboxylase_C"/>
</dbReference>
<feature type="active site" description="Proton acceptor; specific for D-alanine" evidence="12">
    <location>
        <position position="372"/>
    </location>
</feature>
<dbReference type="Pfam" id="PF00842">
    <property type="entry name" value="Ala_racemase_C"/>
    <property type="match status" value="1"/>
</dbReference>
<dbReference type="Gene3D" id="2.40.37.10">
    <property type="entry name" value="Lyase, Ornithine Decarboxylase, Chain A, domain 1"/>
    <property type="match status" value="1"/>
</dbReference>
<feature type="transmembrane region" description="Helical" evidence="15">
    <location>
        <begin position="219"/>
        <end position="237"/>
    </location>
</feature>
<dbReference type="GO" id="GO:0046677">
    <property type="term" value="P:response to antibiotic"/>
    <property type="evidence" value="ECO:0007669"/>
    <property type="project" value="UniProtKB-KW"/>
</dbReference>
<comment type="similarity">
    <text evidence="10">In the N-terminal section; belongs to the acyltransferase 3 family.</text>
</comment>
<feature type="transmembrane region" description="Helical" evidence="15">
    <location>
        <begin position="7"/>
        <end position="25"/>
    </location>
</feature>
<feature type="transmembrane region" description="Helical" evidence="15">
    <location>
        <begin position="122"/>
        <end position="141"/>
    </location>
</feature>
<dbReference type="Gene3D" id="3.20.20.10">
    <property type="entry name" value="Alanine racemase"/>
    <property type="match status" value="1"/>
</dbReference>
<feature type="transmembrane region" description="Helical" evidence="15">
    <location>
        <begin position="278"/>
        <end position="301"/>
    </location>
</feature>
<keyword evidence="6 15" id="KW-1133">Transmembrane helix</keyword>
<comment type="similarity">
    <text evidence="11">In the C-terminal section; belongs to the alanine racemase family.</text>
</comment>
<name>A0A430AQ72_9ENTE</name>
<feature type="transmembrane region" description="Helical" evidence="15">
    <location>
        <begin position="37"/>
        <end position="60"/>
    </location>
</feature>
<feature type="transmembrane region" description="Helical" evidence="15">
    <location>
        <begin position="148"/>
        <end position="169"/>
    </location>
</feature>
<gene>
    <name evidence="17" type="ORF">CBF28_14200</name>
</gene>
<evidence type="ECO:0000256" key="2">
    <source>
        <dbReference type="ARBA" id="ARBA00004651"/>
    </source>
</evidence>
<dbReference type="NCBIfam" id="NF033132">
    <property type="entry name" value="vanT-CELN"/>
    <property type="match status" value="1"/>
</dbReference>
<evidence type="ECO:0000259" key="16">
    <source>
        <dbReference type="SMART" id="SM01005"/>
    </source>
</evidence>
<dbReference type="Pfam" id="PF01757">
    <property type="entry name" value="Acyl_transf_3"/>
    <property type="match status" value="1"/>
</dbReference>
<dbReference type="GO" id="GO:0030632">
    <property type="term" value="P:D-alanine biosynthetic process"/>
    <property type="evidence" value="ECO:0007669"/>
    <property type="project" value="UniProtKB-UniRule"/>
</dbReference>
<evidence type="ECO:0000256" key="4">
    <source>
        <dbReference type="ARBA" id="ARBA00022692"/>
    </source>
</evidence>
<dbReference type="InterPro" id="IPR020622">
    <property type="entry name" value="Ala_racemase_pyridoxalP-BS"/>
</dbReference>
<keyword evidence="8 12" id="KW-0413">Isomerase</keyword>
<dbReference type="InterPro" id="IPR001608">
    <property type="entry name" value="Ala_racemase_N"/>
</dbReference>
<keyword evidence="3" id="KW-1003">Cell membrane</keyword>
<dbReference type="GO" id="GO:0005886">
    <property type="term" value="C:plasma membrane"/>
    <property type="evidence" value="ECO:0007669"/>
    <property type="project" value="UniProtKB-SubCell"/>
</dbReference>
<feature type="binding site" evidence="12 14">
    <location>
        <position position="647"/>
    </location>
    <ligand>
        <name>substrate</name>
    </ligand>
</feature>
<dbReference type="SMART" id="SM01005">
    <property type="entry name" value="Ala_racemase_C"/>
    <property type="match status" value="1"/>
</dbReference>
<feature type="modified residue" description="N6-(pyridoxal phosphate)lysine" evidence="12 13">
    <location>
        <position position="372"/>
    </location>
</feature>